<reference evidence="1 2" key="1">
    <citation type="submission" date="2018-09" db="EMBL/GenBank/DDBJ databases">
        <title>Genomic Encyclopedia of Archaeal and Bacterial Type Strains, Phase II (KMG-II): from individual species to whole genera.</title>
        <authorList>
            <person name="Goeker M."/>
        </authorList>
    </citation>
    <scope>NUCLEOTIDE SEQUENCE [LARGE SCALE GENOMIC DNA]</scope>
    <source>
        <strain evidence="1 2">DSM 26283</strain>
    </source>
</reference>
<comment type="caution">
    <text evidence="1">The sequence shown here is derived from an EMBL/GenBank/DDBJ whole genome shotgun (WGS) entry which is preliminary data.</text>
</comment>
<organism evidence="1 2">
    <name type="scientific">Ichthyenterobacterium magnum</name>
    <dbReference type="NCBI Taxonomy" id="1230530"/>
    <lineage>
        <taxon>Bacteria</taxon>
        <taxon>Pseudomonadati</taxon>
        <taxon>Bacteroidota</taxon>
        <taxon>Flavobacteriia</taxon>
        <taxon>Flavobacteriales</taxon>
        <taxon>Flavobacteriaceae</taxon>
        <taxon>Ichthyenterobacterium</taxon>
    </lineage>
</organism>
<dbReference type="InterPro" id="IPR047690">
    <property type="entry name" value="IPExxxVDY_fam"/>
</dbReference>
<name>A0A420DWV9_9FLAO</name>
<accession>A0A420DWV9</accession>
<dbReference type="AlphaFoldDB" id="A0A420DWV9"/>
<keyword evidence="2" id="KW-1185">Reference proteome</keyword>
<evidence type="ECO:0008006" key="3">
    <source>
        <dbReference type="Google" id="ProtNLM"/>
    </source>
</evidence>
<dbReference type="RefSeq" id="WP_120199915.1">
    <property type="nucleotide sequence ID" value="NZ_RAQJ01000001.1"/>
</dbReference>
<gene>
    <name evidence="1" type="ORF">BXY80_0813</name>
</gene>
<dbReference type="NCBIfam" id="NF033205">
    <property type="entry name" value="IPExxxVDY"/>
    <property type="match status" value="1"/>
</dbReference>
<sequence>MALHKLLVDDFYDASYSLLAIHCRLEDYRLAYLLNKHLGLNLKRKAQDLDYKYFASSYAIYEWENETQYTTWNLVANICKKEEDALQSTGSLFSQQNKVLKTYNLLPEFKNVDYLVKVSNETLLFNEKHTLNKIQKIPQVITAYSIDVTKIKSKDNLIFN</sequence>
<dbReference type="EMBL" id="RAQJ01000001">
    <property type="protein sequence ID" value="RKE98720.1"/>
    <property type="molecule type" value="Genomic_DNA"/>
</dbReference>
<proteinExistence type="predicted"/>
<evidence type="ECO:0000313" key="2">
    <source>
        <dbReference type="Proteomes" id="UP000284892"/>
    </source>
</evidence>
<dbReference type="OrthoDB" id="676614at2"/>
<evidence type="ECO:0000313" key="1">
    <source>
        <dbReference type="EMBL" id="RKE98720.1"/>
    </source>
</evidence>
<dbReference type="Proteomes" id="UP000284892">
    <property type="component" value="Unassembled WGS sequence"/>
</dbReference>
<protein>
    <recommendedName>
        <fullName evidence="3">IPExxxVDY family protein</fullName>
    </recommendedName>
</protein>